<dbReference type="Proteomes" id="UP000342300">
    <property type="component" value="Unassembled WGS sequence"/>
</dbReference>
<dbReference type="EMBL" id="PDHS01000483">
    <property type="protein sequence ID" value="MQM32292.1"/>
    <property type="molecule type" value="Genomic_DNA"/>
</dbReference>
<protein>
    <submittedName>
        <fullName evidence="1">Uncharacterized protein</fullName>
    </submittedName>
</protein>
<reference evidence="1 2" key="1">
    <citation type="submission" date="2017-09" db="EMBL/GenBank/DDBJ databases">
        <title>Metagenomic Analysis Reveals Denitrifying Candidatus Accumulibacter and Flanking Population as a Source of N2O.</title>
        <authorList>
            <person name="Gao H."/>
            <person name="Mao Y."/>
            <person name="Zhao X."/>
            <person name="Liu W.-T."/>
            <person name="Zhang T."/>
            <person name="Wells G."/>
        </authorList>
    </citation>
    <scope>NUCLEOTIDE SEQUENCE [LARGE SCALE GENOMIC DNA]</scope>
    <source>
        <strain evidence="1">CANDO_2_IC</strain>
    </source>
</reference>
<gene>
    <name evidence="1" type="ORF">CRU78_18030</name>
</gene>
<evidence type="ECO:0000313" key="2">
    <source>
        <dbReference type="Proteomes" id="UP000342300"/>
    </source>
</evidence>
<name>A0A6A7RZC7_9PROT</name>
<comment type="caution">
    <text evidence="1">The sequence shown here is derived from an EMBL/GenBank/DDBJ whole genome shotgun (WGS) entry which is preliminary data.</text>
</comment>
<dbReference type="AlphaFoldDB" id="A0A6A7RZC7"/>
<proteinExistence type="predicted"/>
<evidence type="ECO:0000313" key="1">
    <source>
        <dbReference type="EMBL" id="MQM32292.1"/>
    </source>
</evidence>
<accession>A0A6A7RZC7</accession>
<sequence>MQVHKTTARIQATGELATTDLPFAPGTLVEVLVVGSERSAAEREQEWARLMKTVQALPQVQAISDEDIATENDICRSAR</sequence>
<organism evidence="1 2">
    <name type="scientific">Candidatus Accumulibacter phosphatis</name>
    <dbReference type="NCBI Taxonomy" id="327160"/>
    <lineage>
        <taxon>Bacteria</taxon>
        <taxon>Pseudomonadati</taxon>
        <taxon>Pseudomonadota</taxon>
        <taxon>Betaproteobacteria</taxon>
        <taxon>Candidatus Accumulibacter</taxon>
    </lineage>
</organism>